<comment type="subcellular location">
    <subcellularLocation>
        <location evidence="1">Membrane</location>
        <topology evidence="1">Multi-pass membrane protein</topology>
    </subcellularLocation>
</comment>
<dbReference type="EMBL" id="NCSJ02000007">
    <property type="protein sequence ID" value="RFU35559.1"/>
    <property type="molecule type" value="Genomic_DNA"/>
</dbReference>
<feature type="transmembrane region" description="Helical" evidence="5">
    <location>
        <begin position="661"/>
        <end position="682"/>
    </location>
</feature>
<dbReference type="OMA" id="YLIPIMS"/>
<feature type="transmembrane region" description="Helical" evidence="5">
    <location>
        <begin position="694"/>
        <end position="711"/>
    </location>
</feature>
<evidence type="ECO:0000256" key="4">
    <source>
        <dbReference type="ARBA" id="ARBA00023136"/>
    </source>
</evidence>
<keyword evidence="3 5" id="KW-1133">Transmembrane helix</keyword>
<evidence type="ECO:0000259" key="8">
    <source>
        <dbReference type="Pfam" id="PF13515"/>
    </source>
</evidence>
<feature type="transmembrane region" description="Helical" evidence="5">
    <location>
        <begin position="592"/>
        <end position="609"/>
    </location>
</feature>
<evidence type="ECO:0000256" key="5">
    <source>
        <dbReference type="SAM" id="Phobius"/>
    </source>
</evidence>
<feature type="domain" description="Putative ER transporter 6TM N-terminal" evidence="7">
    <location>
        <begin position="32"/>
        <end position="328"/>
    </location>
</feature>
<feature type="transmembrane region" description="Helical" evidence="5">
    <location>
        <begin position="133"/>
        <end position="156"/>
    </location>
</feature>
<feature type="non-terminal residue" evidence="9">
    <location>
        <position position="1016"/>
    </location>
</feature>
<dbReference type="InterPro" id="IPR018823">
    <property type="entry name" value="ArAE_2_N"/>
</dbReference>
<sequence>MDPDPEEDITTAETAQQKRPSIWKTIIDKLGLNIPTVLMMLKGAVAPTIGVAIYQNRHVAEHYSTIGYLIPIMSILTVPIMPRARFIQNFLVTCLLICLAAALSLFAMWCSIKARQNTTHIPKEVIANGPVPGAAVSPFNAASSVNMAIWFFFWVWLANTFRAYRPQYFLPSIVFSVFINATVTRLLESFFAGFGISFATSIFVLPFSSRALVSMLMKEELHGFKKVFKAHTQYILSLPTRDWYCSEYNRNGSIADDDDDSLTRLTPWPEADLLKNITAEIANLQVKIKSELRYVKREVAWGKLYSKDYEKICDLLKNILLPILGMDSLTKVADRIEKRGGWGAMSSGSTYQSLSESEYADLEKKEKEQWLWMFEKLRDRVRQLQQAMLEGIDHVLYSLELEKRPKASGYKDDVESNRPEASTTERLEKIMQDFLQEREGYLKEWCASKGMSDLSQPADITSSDYPLLQRHQTQLYLFLDLEYSFLMAARGILELLQYADSKIEDGTMSKSRLILPGWRQMRKWLWAAIAREDNNLDYQSYSTRSGTVTVRLHDVFQMEKDAEHLPPTTAWERISDKFLLISNFFGSPESAFGFRVAVATMCIAIVAYLRNSQQFYIEQRLIWGSIMVAISMSQTAGSGIYGQFLRFAGTALAMVASYIDWYIVDQHTAGIIVFLGITMFLYHYPLIKFPENPVVPMIGMVTVVLIVGYELQVKQVGIPISVSNGQVYHPLYEIAPYRLATVLGGVGVAFFFTYFPSVVTTRSMLRKDLASSLYILGNYYSVVYQTIALRIEGAEGSRADKHSPGRKLDKARSLLFAKELILLQGIKHHNAFTAWEPSIGGKFPRATYNKLVHHTQNIMQFTTMICYVTQSFDPPIAHPNIPGNSNTWVQDFHELITSLQSTSRDVMTLISIIASAIGTGKPLPPYLEAPSPVRLSQLLDNMNPELLSTEHVGEPGYAALAVMQVATAMLNDDLHELLKTTKKLVGEAKFSVKGISIERIEDLTSDASTMMGVKQD</sequence>
<dbReference type="Pfam" id="PF10334">
    <property type="entry name" value="BRE4"/>
    <property type="match status" value="1"/>
</dbReference>
<feature type="transmembrane region" description="Helical" evidence="5">
    <location>
        <begin position="621"/>
        <end position="641"/>
    </location>
</feature>
<dbReference type="PANTHER" id="PTHR37994:SF4">
    <property type="entry name" value="ER TRANSPORTER 6TM N-TERMINAL DOMAIN-CONTAINING PROTEIN-RELATED"/>
    <property type="match status" value="1"/>
</dbReference>
<evidence type="ECO:0000259" key="7">
    <source>
        <dbReference type="Pfam" id="PF10337"/>
    </source>
</evidence>
<dbReference type="Pfam" id="PF10337">
    <property type="entry name" value="ArAE_2_N"/>
    <property type="match status" value="1"/>
</dbReference>
<dbReference type="PANTHER" id="PTHR37994">
    <property type="entry name" value="ARAE_2_N DOMAIN-CONTAINING PROTEIN-RELATED"/>
    <property type="match status" value="1"/>
</dbReference>
<protein>
    <recommendedName>
        <fullName evidence="11">ER transporter 6TM N-terminal domain-containing protein</fullName>
    </recommendedName>
</protein>
<evidence type="ECO:0000313" key="9">
    <source>
        <dbReference type="EMBL" id="RFU35559.1"/>
    </source>
</evidence>
<keyword evidence="4 5" id="KW-0472">Membrane</keyword>
<dbReference type="GO" id="GO:0016020">
    <property type="term" value="C:membrane"/>
    <property type="evidence" value="ECO:0007669"/>
    <property type="project" value="UniProtKB-SubCell"/>
</dbReference>
<keyword evidence="10" id="KW-1185">Reference proteome</keyword>
<feature type="transmembrane region" description="Helical" evidence="5">
    <location>
        <begin position="737"/>
        <end position="759"/>
    </location>
</feature>
<evidence type="ECO:0000256" key="3">
    <source>
        <dbReference type="ARBA" id="ARBA00022989"/>
    </source>
</evidence>
<feature type="non-terminal residue" evidence="9">
    <location>
        <position position="1"/>
    </location>
</feature>
<dbReference type="InterPro" id="IPR049453">
    <property type="entry name" value="Memb_transporter_dom"/>
</dbReference>
<dbReference type="Pfam" id="PF13515">
    <property type="entry name" value="FUSC_2"/>
    <property type="match status" value="1"/>
</dbReference>
<evidence type="ECO:0000313" key="10">
    <source>
        <dbReference type="Proteomes" id="UP000258309"/>
    </source>
</evidence>
<name>A0A3E2HQB9_SCYLI</name>
<comment type="caution">
    <text evidence="9">The sequence shown here is derived from an EMBL/GenBank/DDBJ whole genome shotgun (WGS) entry which is preliminary data.</text>
</comment>
<feature type="domain" description="Integral membrane bound transporter" evidence="8">
    <location>
        <begin position="612"/>
        <end position="752"/>
    </location>
</feature>
<feature type="domain" description="DUF2421" evidence="6">
    <location>
        <begin position="756"/>
        <end position="988"/>
    </location>
</feature>
<feature type="transmembrane region" description="Helical" evidence="5">
    <location>
        <begin position="34"/>
        <end position="54"/>
    </location>
</feature>
<evidence type="ECO:0008006" key="11">
    <source>
        <dbReference type="Google" id="ProtNLM"/>
    </source>
</evidence>
<dbReference type="STRING" id="5539.A0A3E2HQB9"/>
<feature type="transmembrane region" description="Helical" evidence="5">
    <location>
        <begin position="66"/>
        <end position="84"/>
    </location>
</feature>
<evidence type="ECO:0000256" key="2">
    <source>
        <dbReference type="ARBA" id="ARBA00022692"/>
    </source>
</evidence>
<accession>A0A3E2HQB9</accession>
<dbReference type="AlphaFoldDB" id="A0A3E2HQB9"/>
<evidence type="ECO:0000259" key="6">
    <source>
        <dbReference type="Pfam" id="PF10334"/>
    </source>
</evidence>
<dbReference type="OrthoDB" id="2274698at2759"/>
<proteinExistence type="predicted"/>
<dbReference type="InterPro" id="IPR018820">
    <property type="entry name" value="BRE4-related_DUF2421"/>
</dbReference>
<keyword evidence="2 5" id="KW-0812">Transmembrane</keyword>
<dbReference type="Proteomes" id="UP000258309">
    <property type="component" value="Unassembled WGS sequence"/>
</dbReference>
<organism evidence="9 10">
    <name type="scientific">Scytalidium lignicola</name>
    <name type="common">Hyphomycete</name>
    <dbReference type="NCBI Taxonomy" id="5539"/>
    <lineage>
        <taxon>Eukaryota</taxon>
        <taxon>Fungi</taxon>
        <taxon>Dikarya</taxon>
        <taxon>Ascomycota</taxon>
        <taxon>Pezizomycotina</taxon>
        <taxon>Leotiomycetes</taxon>
        <taxon>Leotiomycetes incertae sedis</taxon>
        <taxon>Scytalidium</taxon>
    </lineage>
</organism>
<gene>
    <name evidence="9" type="ORF">B7463_g752</name>
</gene>
<reference evidence="9 10" key="1">
    <citation type="submission" date="2018-05" db="EMBL/GenBank/DDBJ databases">
        <title>Draft genome sequence of Scytalidium lignicola DSM 105466, a ubiquitous saprotrophic fungus.</title>
        <authorList>
            <person name="Buettner E."/>
            <person name="Gebauer A.M."/>
            <person name="Hofrichter M."/>
            <person name="Liers C."/>
            <person name="Kellner H."/>
        </authorList>
    </citation>
    <scope>NUCLEOTIDE SEQUENCE [LARGE SCALE GENOMIC DNA]</scope>
    <source>
        <strain evidence="9 10">DSM 105466</strain>
    </source>
</reference>
<feature type="transmembrane region" description="Helical" evidence="5">
    <location>
        <begin position="90"/>
        <end position="112"/>
    </location>
</feature>
<feature type="transmembrane region" description="Helical" evidence="5">
    <location>
        <begin position="194"/>
        <end position="217"/>
    </location>
</feature>
<evidence type="ECO:0000256" key="1">
    <source>
        <dbReference type="ARBA" id="ARBA00004141"/>
    </source>
</evidence>